<evidence type="ECO:0000256" key="7">
    <source>
        <dbReference type="ARBA" id="ARBA00022982"/>
    </source>
</evidence>
<evidence type="ECO:0000256" key="8">
    <source>
        <dbReference type="ARBA" id="ARBA00022991"/>
    </source>
</evidence>
<evidence type="ECO:0000256" key="10">
    <source>
        <dbReference type="ARBA" id="ARBA00023136"/>
    </source>
</evidence>
<evidence type="ECO:0000256" key="2">
    <source>
        <dbReference type="ARBA" id="ARBA00008182"/>
    </source>
</evidence>
<dbReference type="GO" id="GO:0031676">
    <property type="term" value="C:plasma membrane-derived thylakoid membrane"/>
    <property type="evidence" value="ECO:0007669"/>
    <property type="project" value="UniProtKB-SubCell"/>
</dbReference>
<reference evidence="14 15" key="2">
    <citation type="submission" date="2018-06" db="EMBL/GenBank/DDBJ databases">
        <title>Metagenomic assembly of (sub)arctic Cyanobacteria and their associated microbiome from non-axenic cultures.</title>
        <authorList>
            <person name="Baurain D."/>
        </authorList>
    </citation>
    <scope>NUCLEOTIDE SEQUENCE [LARGE SCALE GENOMIC DNA]</scope>
    <source>
        <strain evidence="14">ULC066bin1</strain>
    </source>
</reference>
<accession>A0A2W4XZ99</accession>
<dbReference type="EMBL" id="QBML01000014">
    <property type="protein sequence ID" value="PZO40591.1"/>
    <property type="molecule type" value="Genomic_DNA"/>
</dbReference>
<name>A0A2W4XZ99_9CYAN</name>
<keyword evidence="5" id="KW-0042">Antenna complex</keyword>
<evidence type="ECO:0000256" key="12">
    <source>
        <dbReference type="PIRSR" id="PIRSR000081-1"/>
    </source>
</evidence>
<evidence type="ECO:0000256" key="13">
    <source>
        <dbReference type="RuleBase" id="RU004438"/>
    </source>
</evidence>
<evidence type="ECO:0000256" key="9">
    <source>
        <dbReference type="ARBA" id="ARBA00023078"/>
    </source>
</evidence>
<dbReference type="SUPFAM" id="SSF46458">
    <property type="entry name" value="Globin-like"/>
    <property type="match status" value="1"/>
</dbReference>
<dbReference type="AlphaFoldDB" id="A0A2W4XZ99"/>
<dbReference type="CDD" id="cd12130">
    <property type="entry name" value="Apl"/>
    <property type="match status" value="1"/>
</dbReference>
<dbReference type="InterPro" id="IPR009050">
    <property type="entry name" value="Globin-like_sf"/>
</dbReference>
<feature type="binding site" evidence="12">
    <location>
        <position position="110"/>
    </location>
    <ligand>
        <name>(2R,3E)-phycocyanobilin</name>
        <dbReference type="ChEBI" id="CHEBI:85275"/>
        <label>1</label>
    </ligand>
</feature>
<evidence type="ECO:0000256" key="3">
    <source>
        <dbReference type="ARBA" id="ARBA00022448"/>
    </source>
</evidence>
<dbReference type="GO" id="GO:0015979">
    <property type="term" value="P:photosynthesis"/>
    <property type="evidence" value="ECO:0007669"/>
    <property type="project" value="UniProtKB-KW"/>
</dbReference>
<evidence type="ECO:0000256" key="4">
    <source>
        <dbReference type="ARBA" id="ARBA00022531"/>
    </source>
</evidence>
<evidence type="ECO:0000256" key="1">
    <source>
        <dbReference type="ARBA" id="ARBA00004170"/>
    </source>
</evidence>
<keyword evidence="11 13" id="KW-0089">Bile pigment</keyword>
<evidence type="ECO:0000313" key="14">
    <source>
        <dbReference type="EMBL" id="PZO40591.1"/>
    </source>
</evidence>
<keyword evidence="9 13" id="KW-0793">Thylakoid</keyword>
<dbReference type="GO" id="GO:0030089">
    <property type="term" value="C:phycobilisome"/>
    <property type="evidence" value="ECO:0007669"/>
    <property type="project" value="UniProtKB-KW"/>
</dbReference>
<protein>
    <submittedName>
        <fullName evidence="14">Phycobilisome protein</fullName>
    </submittedName>
</protein>
<reference evidence="14 15" key="1">
    <citation type="submission" date="2018-04" db="EMBL/GenBank/DDBJ databases">
        <authorList>
            <person name="Go L.Y."/>
            <person name="Mitchell J.A."/>
        </authorList>
    </citation>
    <scope>NUCLEOTIDE SEQUENCE [LARGE SCALE GENOMIC DNA]</scope>
    <source>
        <strain evidence="14">ULC066bin1</strain>
    </source>
</reference>
<keyword evidence="7 13" id="KW-0249">Electron transport</keyword>
<keyword evidence="8 13" id="KW-0157">Chromophore</keyword>
<dbReference type="InterPro" id="IPR038719">
    <property type="entry name" value="Phycobilisome_asu/bsu_sf"/>
</dbReference>
<dbReference type="PIRSF" id="PIRSF000081">
    <property type="entry name" value="Phycocyanin"/>
    <property type="match status" value="1"/>
</dbReference>
<dbReference type="Gene3D" id="1.10.490.20">
    <property type="entry name" value="Phycocyanins"/>
    <property type="match status" value="1"/>
</dbReference>
<evidence type="ECO:0000313" key="15">
    <source>
        <dbReference type="Proteomes" id="UP000249467"/>
    </source>
</evidence>
<keyword evidence="3 13" id="KW-0813">Transport</keyword>
<gene>
    <name evidence="14" type="ORF">DCF19_11910</name>
</gene>
<comment type="caution">
    <text evidence="14">The sequence shown here is derived from an EMBL/GenBank/DDBJ whole genome shotgun (WGS) entry which is preliminary data.</text>
</comment>
<dbReference type="PANTHER" id="PTHR34011">
    <property type="entry name" value="PHYCOBILISOME 32.1 KDA LINKER POLYPEPTIDE, PHYCOCYANIN-ASSOCIATED, ROD 2-RELATED"/>
    <property type="match status" value="1"/>
</dbReference>
<keyword evidence="6 13" id="KW-0605">Phycobilisome</keyword>
<proteinExistence type="inferred from homology"/>
<evidence type="ECO:0000256" key="6">
    <source>
        <dbReference type="ARBA" id="ARBA00022738"/>
    </source>
</evidence>
<dbReference type="InterPro" id="IPR012128">
    <property type="entry name" value="Phycobilisome_asu/bsu"/>
</dbReference>
<sequence>MSQFQLTEKVRELIEKARIVSFSTWQNVYAAEVIQTFQMADDRRHYLTDAELQEMQIVAPAIAKSIPIVQLLRDRVSEIVDEARAEVLKVFPNITQAGGSLYPAERANACWRDFWHFLRCITYGIAGQRPDYLSTEGLQYMNLLYQELQVPLDAMVVGLEAIKTASLKRVEVDRRSEIAPYFDRLIEQLKLFA</sequence>
<comment type="similarity">
    <text evidence="2 13">Belongs to the phycobiliprotein family.</text>
</comment>
<keyword evidence="4 13" id="KW-0602">Photosynthesis</keyword>
<evidence type="ECO:0000256" key="5">
    <source>
        <dbReference type="ARBA" id="ARBA00022549"/>
    </source>
</evidence>
<dbReference type="PANTHER" id="PTHR34011:SF2">
    <property type="entry name" value="ALLOPHYCOCYANIN ALPHA CHAIN"/>
    <property type="match status" value="1"/>
</dbReference>
<evidence type="ECO:0000256" key="11">
    <source>
        <dbReference type="ARBA" id="ARBA00023307"/>
    </source>
</evidence>
<organism evidence="14 15">
    <name type="scientific">Pseudanabaena frigida</name>
    <dbReference type="NCBI Taxonomy" id="945775"/>
    <lineage>
        <taxon>Bacteria</taxon>
        <taxon>Bacillati</taxon>
        <taxon>Cyanobacteriota</taxon>
        <taxon>Cyanophyceae</taxon>
        <taxon>Pseudanabaenales</taxon>
        <taxon>Pseudanabaenaceae</taxon>
        <taxon>Pseudanabaena</taxon>
    </lineage>
</organism>
<dbReference type="Proteomes" id="UP000249467">
    <property type="component" value="Unassembled WGS sequence"/>
</dbReference>
<comment type="subcellular location">
    <subcellularLocation>
        <location evidence="13">Cellular thylakoid membrane</location>
        <topology evidence="13">Peripheral membrane protein</topology>
        <orientation evidence="13">Cytoplasmic side</orientation>
    </subcellularLocation>
    <subcellularLocation>
        <location evidence="1">Membrane</location>
        <topology evidence="1">Peripheral membrane protein</topology>
    </subcellularLocation>
</comment>
<keyword evidence="10 13" id="KW-0472">Membrane</keyword>
<dbReference type="Pfam" id="PF00502">
    <property type="entry name" value="Phycobilisome"/>
    <property type="match status" value="1"/>
</dbReference>